<dbReference type="PROSITE" id="PS51257">
    <property type="entry name" value="PROKAR_LIPOPROTEIN"/>
    <property type="match status" value="1"/>
</dbReference>
<evidence type="ECO:0000256" key="1">
    <source>
        <dbReference type="SAM" id="SignalP"/>
    </source>
</evidence>
<feature type="signal peptide" evidence="1">
    <location>
        <begin position="1"/>
        <end position="27"/>
    </location>
</feature>
<evidence type="ECO:0000313" key="3">
    <source>
        <dbReference type="Proteomes" id="UP000431269"/>
    </source>
</evidence>
<evidence type="ECO:0000313" key="2">
    <source>
        <dbReference type="EMBL" id="QGZ94252.1"/>
    </source>
</evidence>
<keyword evidence="3" id="KW-1185">Reference proteome</keyword>
<organism evidence="2 3">
    <name type="scientific">Terricaulis silvestris</name>
    <dbReference type="NCBI Taxonomy" id="2686094"/>
    <lineage>
        <taxon>Bacteria</taxon>
        <taxon>Pseudomonadati</taxon>
        <taxon>Pseudomonadota</taxon>
        <taxon>Alphaproteobacteria</taxon>
        <taxon>Caulobacterales</taxon>
        <taxon>Caulobacteraceae</taxon>
        <taxon>Terricaulis</taxon>
    </lineage>
</organism>
<proteinExistence type="predicted"/>
<evidence type="ECO:0008006" key="4">
    <source>
        <dbReference type="Google" id="ProtNLM"/>
    </source>
</evidence>
<feature type="chain" id="PRO_5026013258" description="Lipoprotein" evidence="1">
    <location>
        <begin position="28"/>
        <end position="290"/>
    </location>
</feature>
<name>A0A6I6MRK1_9CAUL</name>
<reference evidence="3" key="1">
    <citation type="submission" date="2019-12" db="EMBL/GenBank/DDBJ databases">
        <title>Complete genome of Terracaulis silvestris 0127_4.</title>
        <authorList>
            <person name="Vieira S."/>
            <person name="Riedel T."/>
            <person name="Sproer C."/>
            <person name="Pascual J."/>
            <person name="Boedeker C."/>
            <person name="Overmann J."/>
        </authorList>
    </citation>
    <scope>NUCLEOTIDE SEQUENCE [LARGE SCALE GENOMIC DNA]</scope>
    <source>
        <strain evidence="3">0127_4</strain>
    </source>
</reference>
<protein>
    <recommendedName>
        <fullName evidence="4">Lipoprotein</fullName>
    </recommendedName>
</protein>
<dbReference type="AlphaFoldDB" id="A0A6I6MRK1"/>
<sequence>MRGLGLALSCALLVVGAAGLSACQRQAEEPAETAGGPSNAEREAELAAEQLAAIGGPANAQQRALYEGEFQASGGIDALSSDGAVASAEGAWELRLLDDYAQFSRPGLGEDGGIAGERDYRERGMRVVAGAVTITIMHEACTASGVQLEYVAHVLFEGVPYQGCARRGIDEGQRPTWAGVLPELIPAIDACMTRVTSRPARVTFASSIDEGQVSVRIREADGSRNECITGAGGGAVALWEPISDLDRRAGEGDPEFQRGGNEPRAANCRAVEAAVGRGGEQLGWIIRRSC</sequence>
<dbReference type="EMBL" id="CP047045">
    <property type="protein sequence ID" value="QGZ94252.1"/>
    <property type="molecule type" value="Genomic_DNA"/>
</dbReference>
<dbReference type="Proteomes" id="UP000431269">
    <property type="component" value="Chromosome"/>
</dbReference>
<accession>A0A6I6MRK1</accession>
<gene>
    <name evidence="2" type="ORF">DSM104635_01068</name>
</gene>
<keyword evidence="1" id="KW-0732">Signal</keyword>
<dbReference type="KEGG" id="tsv:DSM104635_01068"/>